<name>A0A0U5HAJ0_9EURY</name>
<dbReference type="InterPro" id="IPR001959">
    <property type="entry name" value="Transposase"/>
</dbReference>
<dbReference type="AlphaFoldDB" id="A0A0U5HAJ0"/>
<keyword evidence="3" id="KW-0815">Transposition</keyword>
<reference evidence="9" key="1">
    <citation type="journal article" date="2016" name="Environ. Microbiol.">
        <title>The complete genome of a viable archaeum isolated from 123-million-year-old rock salt.</title>
        <authorList>
            <person name="Jaakkola S.T."/>
            <person name="Pfeiffer F."/>
            <person name="Ravantti J.J."/>
            <person name="Guo Q."/>
            <person name="Liu Y."/>
            <person name="Chen X."/>
            <person name="Ma H."/>
            <person name="Yang C."/>
            <person name="Oksanen H.M."/>
            <person name="Bamford D.H."/>
        </authorList>
    </citation>
    <scope>NUCLEOTIDE SEQUENCE</scope>
    <source>
        <strain evidence="9">JI20-1</strain>
        <plasmid evidence="9">Plasmid pSTJ002</plasmid>
    </source>
</reference>
<feature type="domain" description="Cas12f1-like TNB" evidence="7">
    <location>
        <begin position="303"/>
        <end position="368"/>
    </location>
</feature>
<keyword evidence="9" id="KW-1185">Reference proteome</keyword>
<dbReference type="Proteomes" id="UP000066737">
    <property type="component" value="Plasmid pSTJ002"/>
</dbReference>
<proteinExistence type="inferred from homology"/>
<geneLocation type="plasmid" evidence="9">
    <name>pSTJ002</name>
</geneLocation>
<dbReference type="InterPro" id="IPR010095">
    <property type="entry name" value="Cas12f1-like_TNB"/>
</dbReference>
<sequence length="413" mass="46912">MTLTLRFRAYLSDAVASEAWRHIDILRQIRNHAVRDYYTADYTDKPSEYDQHKKFTDWKQHWSVFSDPSAHAAQQAISQIHDDLDGLEEKQNNGYDVGRLRWQGSGEFRSISYNQSSRFNVDHNTGDDQFVRLRLEKLGWFKIRANRRVPPADDINEAILKKQPTGEWYVSLVVDDATQPSEKPALTEIDPDDCIGVDVGITSYIHTSENLTVDTLDLSDEYDRYARKQRGLARKEHGSSNWEAQRQKVAKAKRKIKRKVLDFQHKLTTWLVKAYDVVAVEDLDVKPMLEGSHSAKNKQDAAWARFRELLEYKAEVHGTHVISVEPAGTTKECASCGVSTDKPLWVREHSCPACGHTDDRDLNAAKNILNRGLRQLGAGRSESTPVQTALPTFTPQREAVDAKRVVEAGSPEA</sequence>
<dbReference type="PANTHER" id="PTHR30405">
    <property type="entry name" value="TRANSPOSASE"/>
    <property type="match status" value="1"/>
</dbReference>
<comment type="similarity">
    <text evidence="1">In the C-terminal section; belongs to the transposase 35 family.</text>
</comment>
<dbReference type="Pfam" id="PF01385">
    <property type="entry name" value="OrfB_IS605"/>
    <property type="match status" value="1"/>
</dbReference>
<protein>
    <submittedName>
        <fullName evidence="8">IS1341-type transposase ISHhu12</fullName>
    </submittedName>
</protein>
<dbReference type="PANTHER" id="PTHR30405:SF11">
    <property type="entry name" value="RNA-GUIDED DNA ENDONUCLEASE RV2885C-RELATED"/>
    <property type="match status" value="1"/>
</dbReference>
<evidence type="ECO:0000313" key="9">
    <source>
        <dbReference type="Proteomes" id="UP000066737"/>
    </source>
</evidence>
<dbReference type="RefSeq" id="WP_059059102.1">
    <property type="nucleotide sequence ID" value="NZ_CEML01000009.1"/>
</dbReference>
<dbReference type="InterPro" id="IPR051399">
    <property type="entry name" value="RNA-guided_DNA_endo/Transpos"/>
</dbReference>
<dbReference type="NCBIfam" id="TIGR01766">
    <property type="entry name" value="IS200/IS605 family accessory protein TnpB-like domain"/>
    <property type="match status" value="1"/>
</dbReference>
<evidence type="ECO:0000259" key="7">
    <source>
        <dbReference type="Pfam" id="PF07282"/>
    </source>
</evidence>
<evidence type="ECO:0000256" key="4">
    <source>
        <dbReference type="ARBA" id="ARBA00023125"/>
    </source>
</evidence>
<evidence type="ECO:0000256" key="2">
    <source>
        <dbReference type="ARBA" id="ARBA00011044"/>
    </source>
</evidence>
<dbReference type="OrthoDB" id="33505at2157"/>
<evidence type="ECO:0000256" key="1">
    <source>
        <dbReference type="ARBA" id="ARBA00008761"/>
    </source>
</evidence>
<evidence type="ECO:0000256" key="3">
    <source>
        <dbReference type="ARBA" id="ARBA00022578"/>
    </source>
</evidence>
<dbReference type="KEGG" id="hhb:Hhub_5121"/>
<dbReference type="GO" id="GO:0003677">
    <property type="term" value="F:DNA binding"/>
    <property type="evidence" value="ECO:0007669"/>
    <property type="project" value="UniProtKB-KW"/>
</dbReference>
<organism evidence="8 9">
    <name type="scientific">Halobacterium hubeiense</name>
    <dbReference type="NCBI Taxonomy" id="1407499"/>
    <lineage>
        <taxon>Archaea</taxon>
        <taxon>Methanobacteriati</taxon>
        <taxon>Methanobacteriota</taxon>
        <taxon>Stenosarchaea group</taxon>
        <taxon>Halobacteria</taxon>
        <taxon>Halobacteriales</taxon>
        <taxon>Halobacteriaceae</taxon>
        <taxon>Halobacterium</taxon>
    </lineage>
</organism>
<keyword evidence="5" id="KW-0233">DNA recombination</keyword>
<evidence type="ECO:0000256" key="5">
    <source>
        <dbReference type="ARBA" id="ARBA00023172"/>
    </source>
</evidence>
<dbReference type="GO" id="GO:0032196">
    <property type="term" value="P:transposition"/>
    <property type="evidence" value="ECO:0007669"/>
    <property type="project" value="UniProtKB-KW"/>
</dbReference>
<dbReference type="NCBIfam" id="NF040570">
    <property type="entry name" value="guided_TnpB"/>
    <property type="match status" value="1"/>
</dbReference>
<accession>A0A0U5HAJ0</accession>
<dbReference type="GO" id="GO:0006310">
    <property type="term" value="P:DNA recombination"/>
    <property type="evidence" value="ECO:0007669"/>
    <property type="project" value="UniProtKB-KW"/>
</dbReference>
<evidence type="ECO:0000259" key="6">
    <source>
        <dbReference type="Pfam" id="PF01385"/>
    </source>
</evidence>
<dbReference type="EMBL" id="LN831304">
    <property type="protein sequence ID" value="CQH64655.1"/>
    <property type="molecule type" value="Genomic_DNA"/>
</dbReference>
<comment type="similarity">
    <text evidence="2">In the N-terminal section; belongs to the transposase 2 family.</text>
</comment>
<dbReference type="Pfam" id="PF07282">
    <property type="entry name" value="Cas12f1-like_TNB"/>
    <property type="match status" value="1"/>
</dbReference>
<evidence type="ECO:0000313" key="8">
    <source>
        <dbReference type="EMBL" id="CQH64655.1"/>
    </source>
</evidence>
<gene>
    <name evidence="8" type="ORF">HHUB_5121</name>
</gene>
<feature type="domain" description="Probable transposase IS891/IS1136/IS1341" evidence="6">
    <location>
        <begin position="191"/>
        <end position="289"/>
    </location>
</feature>
<keyword evidence="4" id="KW-0238">DNA-binding</keyword>
<dbReference type="GeneID" id="26660744"/>